<dbReference type="Proteomes" id="UP000660262">
    <property type="component" value="Unassembled WGS sequence"/>
</dbReference>
<accession>A0A830HVQ3</accession>
<dbReference type="AlphaFoldDB" id="A0A830HVQ3"/>
<name>A0A830HVQ3_9CHLO</name>
<protein>
    <submittedName>
        <fullName evidence="2">Uncharacterized protein</fullName>
    </submittedName>
</protein>
<feature type="region of interest" description="Disordered" evidence="1">
    <location>
        <begin position="147"/>
        <end position="169"/>
    </location>
</feature>
<sequence length="169" mass="18306">MAYMLPLHHSPRVRAETEVRTVYNSNSQLRATSISDTTQRLLVDNLKVGANTTRRSALSSSLKLVHAAEPPPPLPDAPLGLVSRLHTRVDVAAAERDAAEASDRRMAERLKTPRFARPRKAGDVKNTARPTTGLVFPRGGVPIGCVIAQPAPLTPRPTSEHTPRRGASD</sequence>
<gene>
    <name evidence="2" type="ORF">PPROV_000856500</name>
</gene>
<comment type="caution">
    <text evidence="2">The sequence shown here is derived from an EMBL/GenBank/DDBJ whole genome shotgun (WGS) entry which is preliminary data.</text>
</comment>
<proteinExistence type="predicted"/>
<organism evidence="2 3">
    <name type="scientific">Pycnococcus provasolii</name>
    <dbReference type="NCBI Taxonomy" id="41880"/>
    <lineage>
        <taxon>Eukaryota</taxon>
        <taxon>Viridiplantae</taxon>
        <taxon>Chlorophyta</taxon>
        <taxon>Pseudoscourfieldiophyceae</taxon>
        <taxon>Pseudoscourfieldiales</taxon>
        <taxon>Pycnococcaceae</taxon>
        <taxon>Pycnococcus</taxon>
    </lineage>
</organism>
<evidence type="ECO:0000313" key="3">
    <source>
        <dbReference type="Proteomes" id="UP000660262"/>
    </source>
</evidence>
<feature type="compositionally biased region" description="Basic and acidic residues" evidence="1">
    <location>
        <begin position="158"/>
        <end position="169"/>
    </location>
</feature>
<evidence type="ECO:0000313" key="2">
    <source>
        <dbReference type="EMBL" id="GHP09830.1"/>
    </source>
</evidence>
<evidence type="ECO:0000256" key="1">
    <source>
        <dbReference type="SAM" id="MobiDB-lite"/>
    </source>
</evidence>
<keyword evidence="3" id="KW-1185">Reference proteome</keyword>
<dbReference type="EMBL" id="BNJQ01000026">
    <property type="protein sequence ID" value="GHP09830.1"/>
    <property type="molecule type" value="Genomic_DNA"/>
</dbReference>
<reference evidence="2" key="1">
    <citation type="submission" date="2020-10" db="EMBL/GenBank/DDBJ databases">
        <title>Unveiling of a novel bifunctional photoreceptor, Dualchrome1, isolated from a cosmopolitan green alga.</title>
        <authorList>
            <person name="Suzuki S."/>
            <person name="Kawachi M."/>
        </authorList>
    </citation>
    <scope>NUCLEOTIDE SEQUENCE</scope>
    <source>
        <strain evidence="2">NIES 2893</strain>
    </source>
</reference>